<evidence type="ECO:0000256" key="1">
    <source>
        <dbReference type="ARBA" id="ARBA00004141"/>
    </source>
</evidence>
<feature type="transmembrane region" description="Helical" evidence="8">
    <location>
        <begin position="116"/>
        <end position="136"/>
    </location>
</feature>
<name>A0AB33IPS3_ACEAC</name>
<keyword evidence="11" id="KW-1185">Reference proteome</keyword>
<evidence type="ECO:0000256" key="7">
    <source>
        <dbReference type="ARBA" id="ARBA00023169"/>
    </source>
</evidence>
<gene>
    <name evidence="10" type="ORF">EMQ_2860</name>
</gene>
<protein>
    <submittedName>
        <fullName evidence="10">Undecaprenyl-phosphate glucose phosphotransferase</fullName>
    </submittedName>
</protein>
<dbReference type="PANTHER" id="PTHR30576:SF0">
    <property type="entry name" value="UNDECAPRENYL-PHOSPHATE N-ACETYLGALACTOSAMINYL 1-PHOSPHATE TRANSFERASE-RELATED"/>
    <property type="match status" value="1"/>
</dbReference>
<organism evidence="10 11">
    <name type="scientific">Acetobacter aceti NBRC 14818</name>
    <dbReference type="NCBI Taxonomy" id="887700"/>
    <lineage>
        <taxon>Bacteria</taxon>
        <taxon>Pseudomonadati</taxon>
        <taxon>Pseudomonadota</taxon>
        <taxon>Alphaproteobacteria</taxon>
        <taxon>Acetobacterales</taxon>
        <taxon>Acetobacteraceae</taxon>
        <taxon>Acetobacter</taxon>
        <taxon>Acetobacter subgen. Acetobacter</taxon>
    </lineage>
</organism>
<reference evidence="10 11" key="1">
    <citation type="journal article" date="2011" name="Microbiology">
        <title>Transcriptome response to different carbon sources in Acetobacter aceti.</title>
        <authorList>
            <person name="Sakurai K."/>
            <person name="Arai H."/>
            <person name="Ishii M."/>
            <person name="Igarashi Y."/>
        </authorList>
    </citation>
    <scope>NUCLEOTIDE SEQUENCE [LARGE SCALE GENOMIC DNA]</scope>
    <source>
        <strain evidence="10 11">NBRC 14818</strain>
    </source>
</reference>
<dbReference type="AlphaFoldDB" id="A0AB33IPS3"/>
<dbReference type="EMBL" id="AP023410">
    <property type="protein sequence ID" value="BCK77254.1"/>
    <property type="molecule type" value="Genomic_DNA"/>
</dbReference>
<evidence type="ECO:0000313" key="11">
    <source>
        <dbReference type="Proteomes" id="UP000516424"/>
    </source>
</evidence>
<dbReference type="RefSeq" id="WP_018307809.1">
    <property type="nucleotide sequence ID" value="NZ_SLZP01000015.1"/>
</dbReference>
<proteinExistence type="inferred from homology"/>
<keyword evidence="7" id="KW-0270">Exopolysaccharide synthesis</keyword>
<dbReference type="NCBIfam" id="TIGR03025">
    <property type="entry name" value="EPS_sugtrans"/>
    <property type="match status" value="1"/>
</dbReference>
<dbReference type="Pfam" id="PF02397">
    <property type="entry name" value="Bac_transf"/>
    <property type="match status" value="1"/>
</dbReference>
<evidence type="ECO:0000256" key="4">
    <source>
        <dbReference type="ARBA" id="ARBA00022692"/>
    </source>
</evidence>
<dbReference type="InterPro" id="IPR003362">
    <property type="entry name" value="Bact_transf"/>
</dbReference>
<dbReference type="Proteomes" id="UP000516424">
    <property type="component" value="Chromosome"/>
</dbReference>
<dbReference type="GO" id="GO:0016020">
    <property type="term" value="C:membrane"/>
    <property type="evidence" value="ECO:0007669"/>
    <property type="project" value="UniProtKB-SubCell"/>
</dbReference>
<comment type="subcellular location">
    <subcellularLocation>
        <location evidence="1">Membrane</location>
        <topology evidence="1">Multi-pass membrane protein</topology>
    </subcellularLocation>
</comment>
<evidence type="ECO:0000256" key="6">
    <source>
        <dbReference type="ARBA" id="ARBA00023136"/>
    </source>
</evidence>
<accession>A0AB33IPS3</accession>
<feature type="domain" description="Bacterial sugar transferase" evidence="9">
    <location>
        <begin position="310"/>
        <end position="495"/>
    </location>
</feature>
<evidence type="ECO:0000259" key="9">
    <source>
        <dbReference type="Pfam" id="PF02397"/>
    </source>
</evidence>
<feature type="transmembrane region" description="Helical" evidence="8">
    <location>
        <begin position="315"/>
        <end position="336"/>
    </location>
</feature>
<evidence type="ECO:0000256" key="3">
    <source>
        <dbReference type="ARBA" id="ARBA00022679"/>
    </source>
</evidence>
<dbReference type="InterPro" id="IPR017475">
    <property type="entry name" value="EPS_sugar_tfrase"/>
</dbReference>
<dbReference type="Pfam" id="PF13727">
    <property type="entry name" value="CoA_binding_3"/>
    <property type="match status" value="1"/>
</dbReference>
<dbReference type="PANTHER" id="PTHR30576">
    <property type="entry name" value="COLANIC BIOSYNTHESIS UDP-GLUCOSE LIPID CARRIER TRANSFERASE"/>
    <property type="match status" value="1"/>
</dbReference>
<evidence type="ECO:0000256" key="8">
    <source>
        <dbReference type="SAM" id="Phobius"/>
    </source>
</evidence>
<sequence>MLMSDRRLVVDSGYAASGIEETQPLVEAPAIRQLLREPYPYLHSILAMVVRCLDAISVAAGTLVADWFEQGPFAHSGERGVEAASLVAVMVFCLFPKKSKLLAFPKIRRAKAQIRYLVTPVFAACIAYVCFSAILLSDGFVSLKMAAAWALFACIALSVERSVLTFCLHQPSIVTKLRRRVAIVGTGAVATDLVNRLCSDAGQAYSLFGQFDDVAHYDADRKLDGTLDNLIHRSRREALHAIILAFPEAGDAEARVRTVAVGLKPVLSDIYVTPNLVSGFDRVLPCEFLGENAVFVIQRRPLSDVQLIEKAIVDFILALCVSIFLLPFLIGVAIAIKCDSKGPVFFRQPRIGKNGREFMVYKFRSMHTHMSDLMAERQTSRDDPRVTRIGKWLRRLSIDEVPQLLNVLKGEMSLVGPRPHAPHTRAGGLLLDDALAEYVLRYHVKPGITGWAQINGARGELVTIDDLKKRVAYDLDYIRRWSLVFDFRIMILTIIREVFSRHAF</sequence>
<dbReference type="GO" id="GO:0016780">
    <property type="term" value="F:phosphotransferase activity, for other substituted phosphate groups"/>
    <property type="evidence" value="ECO:0007669"/>
    <property type="project" value="TreeGrafter"/>
</dbReference>
<keyword evidence="3" id="KW-0808">Transferase</keyword>
<keyword evidence="4 8" id="KW-0812">Transmembrane</keyword>
<evidence type="ECO:0000313" key="10">
    <source>
        <dbReference type="EMBL" id="BCK77254.1"/>
    </source>
</evidence>
<feature type="transmembrane region" description="Helical" evidence="8">
    <location>
        <begin position="148"/>
        <end position="169"/>
    </location>
</feature>
<dbReference type="GO" id="GO:0000271">
    <property type="term" value="P:polysaccharide biosynthetic process"/>
    <property type="evidence" value="ECO:0007669"/>
    <property type="project" value="UniProtKB-KW"/>
</dbReference>
<evidence type="ECO:0000256" key="5">
    <source>
        <dbReference type="ARBA" id="ARBA00022989"/>
    </source>
</evidence>
<keyword evidence="6 8" id="KW-0472">Membrane</keyword>
<comment type="similarity">
    <text evidence="2">Belongs to the bacterial sugar transferase family.</text>
</comment>
<keyword evidence="5 8" id="KW-1133">Transmembrane helix</keyword>
<evidence type="ECO:0000256" key="2">
    <source>
        <dbReference type="ARBA" id="ARBA00006464"/>
    </source>
</evidence>